<protein>
    <submittedName>
        <fullName evidence="1">2-phospho-L-lactate guanylyltransferase</fullName>
        <ecNumber evidence="1">2.7.7.68</ecNumber>
    </submittedName>
</protein>
<sequence length="244" mass="27261">MNRIDSNRKNAPAHVQLVMLTKYWTPGRVKTRLGNAIGMQAAAKLHCEFTRYLHQTLETTGDDRSIAVTPDSSLARFENDLDTSSWNVTPQGDGDLGERMARQFRAYLNTAEQPSSVILIGTDCPLISEKEINFAAQCLHNQDIVIGPALDGGYYLIGLRSPWREAFDSLFREMQWGTCHVFETTKARASEACLSAAVLPLKEDVDTVDDLMRFRHHLSASGPSDPSRRAFADRIETLAAEFEI</sequence>
<accession>A0A5C5YP45</accession>
<evidence type="ECO:0000313" key="1">
    <source>
        <dbReference type="EMBL" id="TWT76548.1"/>
    </source>
</evidence>
<dbReference type="NCBIfam" id="TIGR04282">
    <property type="entry name" value="glyco_like_cofC"/>
    <property type="match status" value="1"/>
</dbReference>
<dbReference type="GO" id="GO:0043814">
    <property type="term" value="F:phospholactate guanylyltransferase activity"/>
    <property type="evidence" value="ECO:0007669"/>
    <property type="project" value="UniProtKB-EC"/>
</dbReference>
<evidence type="ECO:0000313" key="2">
    <source>
        <dbReference type="Proteomes" id="UP000315010"/>
    </source>
</evidence>
<dbReference type="SUPFAM" id="SSF53448">
    <property type="entry name" value="Nucleotide-diphospho-sugar transferases"/>
    <property type="match status" value="1"/>
</dbReference>
<dbReference type="AlphaFoldDB" id="A0A5C5YP45"/>
<organism evidence="1 2">
    <name type="scientific">Novipirellula herctigrandis</name>
    <dbReference type="NCBI Taxonomy" id="2527986"/>
    <lineage>
        <taxon>Bacteria</taxon>
        <taxon>Pseudomonadati</taxon>
        <taxon>Planctomycetota</taxon>
        <taxon>Planctomycetia</taxon>
        <taxon>Pirellulales</taxon>
        <taxon>Pirellulaceae</taxon>
        <taxon>Novipirellula</taxon>
    </lineage>
</organism>
<dbReference type="PANTHER" id="PTHR36529:SF1">
    <property type="entry name" value="GLYCOSYLTRANSFERASE"/>
    <property type="match status" value="1"/>
</dbReference>
<keyword evidence="1" id="KW-0808">Transferase</keyword>
<dbReference type="InterPro" id="IPR018641">
    <property type="entry name" value="Trfase_1_rSAM/seldom-assoc"/>
</dbReference>
<comment type="caution">
    <text evidence="1">The sequence shown here is derived from an EMBL/GenBank/DDBJ whole genome shotgun (WGS) entry which is preliminary data.</text>
</comment>
<keyword evidence="1" id="KW-0548">Nucleotidyltransferase</keyword>
<dbReference type="Proteomes" id="UP000315010">
    <property type="component" value="Unassembled WGS sequence"/>
</dbReference>
<dbReference type="RefSeq" id="WP_419195263.1">
    <property type="nucleotide sequence ID" value="NZ_SJPJ01000002.1"/>
</dbReference>
<dbReference type="EC" id="2.7.7.68" evidence="1"/>
<reference evidence="1 2" key="1">
    <citation type="submission" date="2019-02" db="EMBL/GenBank/DDBJ databases">
        <title>Deep-cultivation of Planctomycetes and their phenomic and genomic characterization uncovers novel biology.</title>
        <authorList>
            <person name="Wiegand S."/>
            <person name="Jogler M."/>
            <person name="Boedeker C."/>
            <person name="Pinto D."/>
            <person name="Vollmers J."/>
            <person name="Rivas-Marin E."/>
            <person name="Kohn T."/>
            <person name="Peeters S.H."/>
            <person name="Heuer A."/>
            <person name="Rast P."/>
            <person name="Oberbeckmann S."/>
            <person name="Bunk B."/>
            <person name="Jeske O."/>
            <person name="Meyerdierks A."/>
            <person name="Storesund J.E."/>
            <person name="Kallscheuer N."/>
            <person name="Luecker S."/>
            <person name="Lage O.M."/>
            <person name="Pohl T."/>
            <person name="Merkel B.J."/>
            <person name="Hornburger P."/>
            <person name="Mueller R.-W."/>
            <person name="Bruemmer F."/>
            <person name="Labrenz M."/>
            <person name="Spormann A.M."/>
            <person name="Op Den Camp H."/>
            <person name="Overmann J."/>
            <person name="Amann R."/>
            <person name="Jetten M.S.M."/>
            <person name="Mascher T."/>
            <person name="Medema M.H."/>
            <person name="Devos D.P."/>
            <person name="Kaster A.-K."/>
            <person name="Ovreas L."/>
            <person name="Rohde M."/>
            <person name="Galperin M.Y."/>
            <person name="Jogler C."/>
        </authorList>
    </citation>
    <scope>NUCLEOTIDE SEQUENCE [LARGE SCALE GENOMIC DNA]</scope>
    <source>
        <strain evidence="1 2">CA13</strain>
    </source>
</reference>
<dbReference type="PANTHER" id="PTHR36529">
    <property type="entry name" value="SLL1095 PROTEIN"/>
    <property type="match status" value="1"/>
</dbReference>
<dbReference type="Pfam" id="PF09837">
    <property type="entry name" value="DUF2064"/>
    <property type="match status" value="1"/>
</dbReference>
<gene>
    <name evidence="1" type="primary">cofC</name>
    <name evidence="1" type="ORF">CA13_70430</name>
</gene>
<dbReference type="EMBL" id="SJPJ01000002">
    <property type="protein sequence ID" value="TWT76548.1"/>
    <property type="molecule type" value="Genomic_DNA"/>
</dbReference>
<name>A0A5C5YP45_9BACT</name>
<dbReference type="InterPro" id="IPR029044">
    <property type="entry name" value="Nucleotide-diphossugar_trans"/>
</dbReference>
<proteinExistence type="predicted"/>
<dbReference type="Gene3D" id="3.90.550.10">
    <property type="entry name" value="Spore Coat Polysaccharide Biosynthesis Protein SpsA, Chain A"/>
    <property type="match status" value="1"/>
</dbReference>
<keyword evidence="2" id="KW-1185">Reference proteome</keyword>